<dbReference type="Gene3D" id="3.40.30.10">
    <property type="entry name" value="Glutaredoxin"/>
    <property type="match status" value="1"/>
</dbReference>
<feature type="domain" description="GST N-terminal" evidence="3">
    <location>
        <begin position="1"/>
        <end position="54"/>
    </location>
</feature>
<protein>
    <submittedName>
        <fullName evidence="5">Related to glutathione S-transferase GstA</fullName>
    </submittedName>
</protein>
<dbReference type="SUPFAM" id="SSF47616">
    <property type="entry name" value="GST C-terminal domain-like"/>
    <property type="match status" value="1"/>
</dbReference>
<dbReference type="Gene3D" id="1.20.1050.10">
    <property type="match status" value="1"/>
</dbReference>
<dbReference type="PANTHER" id="PTHR44051">
    <property type="entry name" value="GLUTATHIONE S-TRANSFERASE-RELATED"/>
    <property type="match status" value="1"/>
</dbReference>
<dbReference type="SFLD" id="SFLDS00019">
    <property type="entry name" value="Glutathione_Transferase_(cytos"/>
    <property type="match status" value="1"/>
</dbReference>
<dbReference type="EMBL" id="FJOG01000010">
    <property type="protein sequence ID" value="CZR57769.1"/>
    <property type="molecule type" value="Genomic_DNA"/>
</dbReference>
<keyword evidence="5" id="KW-0808">Transferase</keyword>
<dbReference type="InterPro" id="IPR040079">
    <property type="entry name" value="Glutathione_S-Trfase"/>
</dbReference>
<evidence type="ECO:0000313" key="6">
    <source>
        <dbReference type="Proteomes" id="UP000184330"/>
    </source>
</evidence>
<proteinExistence type="inferred from homology"/>
<name>A0A1L7WYD2_9HELO</name>
<feature type="domain" description="GST C-terminal" evidence="4">
    <location>
        <begin position="61"/>
        <end position="212"/>
    </location>
</feature>
<dbReference type="InterPro" id="IPR004045">
    <property type="entry name" value="Glutathione_S-Trfase_N"/>
</dbReference>
<feature type="region of interest" description="Disordered" evidence="2">
    <location>
        <begin position="209"/>
        <end position="241"/>
    </location>
</feature>
<dbReference type="Pfam" id="PF00043">
    <property type="entry name" value="GST_C"/>
    <property type="match status" value="1"/>
</dbReference>
<dbReference type="Proteomes" id="UP000184330">
    <property type="component" value="Unassembled WGS sequence"/>
</dbReference>
<dbReference type="InterPro" id="IPR010987">
    <property type="entry name" value="Glutathione-S-Trfase_C-like"/>
</dbReference>
<dbReference type="PROSITE" id="PS50405">
    <property type="entry name" value="GST_CTER"/>
    <property type="match status" value="1"/>
</dbReference>
<accession>A0A1L7WYD2</accession>
<comment type="similarity">
    <text evidence="1">Belongs to the GST superfamily.</text>
</comment>
<organism evidence="5 6">
    <name type="scientific">Phialocephala subalpina</name>
    <dbReference type="NCBI Taxonomy" id="576137"/>
    <lineage>
        <taxon>Eukaryota</taxon>
        <taxon>Fungi</taxon>
        <taxon>Dikarya</taxon>
        <taxon>Ascomycota</taxon>
        <taxon>Pezizomycotina</taxon>
        <taxon>Leotiomycetes</taxon>
        <taxon>Helotiales</taxon>
        <taxon>Mollisiaceae</taxon>
        <taxon>Phialocephala</taxon>
        <taxon>Phialocephala fortinii species complex</taxon>
    </lineage>
</organism>
<dbReference type="STRING" id="576137.A0A1L7WYD2"/>
<dbReference type="InterPro" id="IPR036282">
    <property type="entry name" value="Glutathione-S-Trfase_C_sf"/>
</dbReference>
<feature type="compositionally biased region" description="Basic and acidic residues" evidence="2">
    <location>
        <begin position="209"/>
        <end position="223"/>
    </location>
</feature>
<dbReference type="PROSITE" id="PS50404">
    <property type="entry name" value="GST_NTER"/>
    <property type="match status" value="1"/>
</dbReference>
<dbReference type="OrthoDB" id="422574at2759"/>
<evidence type="ECO:0000256" key="1">
    <source>
        <dbReference type="ARBA" id="ARBA00007409"/>
    </source>
</evidence>
<evidence type="ECO:0000259" key="4">
    <source>
        <dbReference type="PROSITE" id="PS50405"/>
    </source>
</evidence>
<keyword evidence="6" id="KW-1185">Reference proteome</keyword>
<evidence type="ECO:0000256" key="2">
    <source>
        <dbReference type="SAM" id="MobiDB-lite"/>
    </source>
</evidence>
<dbReference type="GO" id="GO:0016740">
    <property type="term" value="F:transferase activity"/>
    <property type="evidence" value="ECO:0007669"/>
    <property type="project" value="UniProtKB-KW"/>
</dbReference>
<dbReference type="SFLD" id="SFLDG00358">
    <property type="entry name" value="Main_(cytGST)"/>
    <property type="match status" value="1"/>
</dbReference>
<evidence type="ECO:0000313" key="5">
    <source>
        <dbReference type="EMBL" id="CZR57769.1"/>
    </source>
</evidence>
<dbReference type="AlphaFoldDB" id="A0A1L7WYD2"/>
<dbReference type="PANTHER" id="PTHR44051:SF8">
    <property type="entry name" value="GLUTATHIONE S-TRANSFERASE GSTA"/>
    <property type="match status" value="1"/>
</dbReference>
<gene>
    <name evidence="5" type="ORF">PAC_07658</name>
</gene>
<reference evidence="5 6" key="1">
    <citation type="submission" date="2016-03" db="EMBL/GenBank/DDBJ databases">
        <authorList>
            <person name="Ploux O."/>
        </authorList>
    </citation>
    <scope>NUCLEOTIDE SEQUENCE [LARGE SCALE GENOMIC DNA]</scope>
    <source>
        <strain evidence="5 6">UAMH 11012</strain>
    </source>
</reference>
<dbReference type="InterPro" id="IPR004046">
    <property type="entry name" value="GST_C"/>
</dbReference>
<sequence>MLISPKTSKKKIANGRIPGIIDRTPKRDGNGQEKRVFEGMAIMLYLCRKYDPEGRIGYPFDTDKYWEVVEWLTWMQSGIGPMQGQANHFFRYAPEKIDYAVERYQTETKRLYKVLEDRLVEQKGSNVTAAGTKASIAGGTSGLSDGNGPWVVGDRCTIADLACFSWINWAEWAGVPLDDFPELKKWLERINERPAVKKGLDVPEKFEMKERMKSKEGEEEYAKRHSNWVMKGQKADQEKHK</sequence>
<evidence type="ECO:0000259" key="3">
    <source>
        <dbReference type="PROSITE" id="PS50404"/>
    </source>
</evidence>